<dbReference type="OrthoDB" id="848707at2759"/>
<accession>A0A6A1VQV3</accession>
<gene>
    <name evidence="2" type="ORF">CJ030_MR4G018823</name>
</gene>
<evidence type="ECO:0000313" key="2">
    <source>
        <dbReference type="EMBL" id="KAB1215045.1"/>
    </source>
</evidence>
<comment type="caution">
    <text evidence="2">The sequence shown here is derived from an EMBL/GenBank/DDBJ whole genome shotgun (WGS) entry which is preliminary data.</text>
</comment>
<keyword evidence="1" id="KW-0812">Transmembrane</keyword>
<organism evidence="2 3">
    <name type="scientific">Morella rubra</name>
    <name type="common">Chinese bayberry</name>
    <dbReference type="NCBI Taxonomy" id="262757"/>
    <lineage>
        <taxon>Eukaryota</taxon>
        <taxon>Viridiplantae</taxon>
        <taxon>Streptophyta</taxon>
        <taxon>Embryophyta</taxon>
        <taxon>Tracheophyta</taxon>
        <taxon>Spermatophyta</taxon>
        <taxon>Magnoliopsida</taxon>
        <taxon>eudicotyledons</taxon>
        <taxon>Gunneridae</taxon>
        <taxon>Pentapetalae</taxon>
        <taxon>rosids</taxon>
        <taxon>fabids</taxon>
        <taxon>Fagales</taxon>
        <taxon>Myricaceae</taxon>
        <taxon>Morella</taxon>
    </lineage>
</organism>
<proteinExistence type="predicted"/>
<keyword evidence="1" id="KW-1133">Transmembrane helix</keyword>
<dbReference type="EMBL" id="RXIC02000022">
    <property type="protein sequence ID" value="KAB1215045.1"/>
    <property type="molecule type" value="Genomic_DNA"/>
</dbReference>
<feature type="transmembrane region" description="Helical" evidence="1">
    <location>
        <begin position="12"/>
        <end position="29"/>
    </location>
</feature>
<dbReference type="AlphaFoldDB" id="A0A6A1VQV3"/>
<reference evidence="2 3" key="1">
    <citation type="journal article" date="2019" name="Plant Biotechnol. J.">
        <title>The red bayberry genome and genetic basis of sex determination.</title>
        <authorList>
            <person name="Jia H.M."/>
            <person name="Jia H.J."/>
            <person name="Cai Q.L."/>
            <person name="Wang Y."/>
            <person name="Zhao H.B."/>
            <person name="Yang W.F."/>
            <person name="Wang G.Y."/>
            <person name="Li Y.H."/>
            <person name="Zhan D.L."/>
            <person name="Shen Y.T."/>
            <person name="Niu Q.F."/>
            <person name="Chang L."/>
            <person name="Qiu J."/>
            <person name="Zhao L."/>
            <person name="Xie H.B."/>
            <person name="Fu W.Y."/>
            <person name="Jin J."/>
            <person name="Li X.W."/>
            <person name="Jiao Y."/>
            <person name="Zhou C.C."/>
            <person name="Tu T."/>
            <person name="Chai C.Y."/>
            <person name="Gao J.L."/>
            <person name="Fan L.J."/>
            <person name="van de Weg E."/>
            <person name="Wang J.Y."/>
            <person name="Gao Z.S."/>
        </authorList>
    </citation>
    <scope>NUCLEOTIDE SEQUENCE [LARGE SCALE GENOMIC DNA]</scope>
    <source>
        <tissue evidence="2">Leaves</tissue>
    </source>
</reference>
<name>A0A6A1VQV3_9ROSI</name>
<protein>
    <submittedName>
        <fullName evidence="2">Uncharacterized protein</fullName>
    </submittedName>
</protein>
<sequence length="400" mass="46079">MNIILPSASGIVLSQLVILKLAFFALYILHRIRSLREFNGPALYGFGFGPDHMDPDTSRRTKKLETTPRIKRCARKCKNTASFSRPRRELLESADLTNFRNDDCATAFDTDFAKRTVIRGRNITLDLIGELDLYGHFQFQGLENLCEMGRYVYLKYVRQFFANMTWTRDVDGLTIRSLVGRKLVELTVEKLSEIMRIPCRREHVYEQKVRPQENKWDYWDASRFLLDLDDDEDALTHFQAKDLKLSLRLLHLISTYNFLPRGGHRGVVTFMDVYMLEHLVNHRSGNCWIFQGAPCVSGLEIAGNPEISARADWLSLSWNSRSSREQGALEFQVRGCPASKETWNSRSSRAQILEIPRLLEHNSRVLSTLEFQGAPCIRLGIPSLSARWTLEFQVSLRATP</sequence>
<dbReference type="Proteomes" id="UP000516437">
    <property type="component" value="Chromosome 4"/>
</dbReference>
<keyword evidence="3" id="KW-1185">Reference proteome</keyword>
<keyword evidence="1" id="KW-0472">Membrane</keyword>
<evidence type="ECO:0000313" key="3">
    <source>
        <dbReference type="Proteomes" id="UP000516437"/>
    </source>
</evidence>
<evidence type="ECO:0000256" key="1">
    <source>
        <dbReference type="SAM" id="Phobius"/>
    </source>
</evidence>